<sequence>MENQDVLEHNRKAWDRQVESANRWTTPVSKETIELARAGQFEIVLTPTRPVPADWFPSLPGTQTLCLASAGGQQAPILAAAGAKVTVFDNSPRQLEQDRHVAERDGLDMRFVQGDMANLEMFADESFDFIFHPCSNMFVPDVVPVWRECFRVLRSGGVLMAGFINPLRYLFEDERKENGSLRVTYRLPYSDREHLDEPHIQAAIAAAEPLEFGHTLEDQIGEQLRAGFHLTGMFEDKYAEEDADPISEYIDTFIATRAIKP</sequence>
<proteinExistence type="predicted"/>
<keyword evidence="1 3" id="KW-0808">Transferase</keyword>
<dbReference type="PATRIC" id="fig|1263870.3.peg.3731"/>
<organism evidence="3 4">
    <name type="scientific">Rhodopirellula sallentina SM41</name>
    <dbReference type="NCBI Taxonomy" id="1263870"/>
    <lineage>
        <taxon>Bacteria</taxon>
        <taxon>Pseudomonadati</taxon>
        <taxon>Planctomycetota</taxon>
        <taxon>Planctomycetia</taxon>
        <taxon>Pirellulales</taxon>
        <taxon>Pirellulaceae</taxon>
        <taxon>Rhodopirellula</taxon>
    </lineage>
</organism>
<dbReference type="AlphaFoldDB" id="M5U0U0"/>
<dbReference type="Gene3D" id="3.40.50.150">
    <property type="entry name" value="Vaccinia Virus protein VP39"/>
    <property type="match status" value="1"/>
</dbReference>
<name>M5U0U0_9BACT</name>
<dbReference type="GO" id="GO:0006696">
    <property type="term" value="P:ergosterol biosynthetic process"/>
    <property type="evidence" value="ECO:0007669"/>
    <property type="project" value="TreeGrafter"/>
</dbReference>
<dbReference type="RefSeq" id="WP_008680759.1">
    <property type="nucleotide sequence ID" value="NZ_ANOH01000230.1"/>
</dbReference>
<keyword evidence="3" id="KW-0489">Methyltransferase</keyword>
<dbReference type="InterPro" id="IPR013216">
    <property type="entry name" value="Methyltransf_11"/>
</dbReference>
<evidence type="ECO:0000259" key="2">
    <source>
        <dbReference type="Pfam" id="PF08241"/>
    </source>
</evidence>
<dbReference type="PANTHER" id="PTHR44068">
    <property type="entry name" value="ZGC:194242"/>
    <property type="match status" value="1"/>
</dbReference>
<dbReference type="Pfam" id="PF08241">
    <property type="entry name" value="Methyltransf_11"/>
    <property type="match status" value="1"/>
</dbReference>
<feature type="domain" description="Methyltransferase type 11" evidence="2">
    <location>
        <begin position="66"/>
        <end position="160"/>
    </location>
</feature>
<protein>
    <submittedName>
        <fullName evidence="3">Type 11 methyltransferase</fullName>
    </submittedName>
</protein>
<dbReference type="InterPro" id="IPR029063">
    <property type="entry name" value="SAM-dependent_MTases_sf"/>
</dbReference>
<keyword evidence="4" id="KW-1185">Reference proteome</keyword>
<dbReference type="PANTHER" id="PTHR44068:SF4">
    <property type="entry name" value="S-ADENOSYL-METHIONINE-STEROL-C-METHYLTRANSFERAS (AFU_ORTHOLOGUE AFUA_4G09190)"/>
    <property type="match status" value="1"/>
</dbReference>
<dbReference type="CDD" id="cd02440">
    <property type="entry name" value="AdoMet_MTases"/>
    <property type="match status" value="1"/>
</dbReference>
<evidence type="ECO:0000313" key="4">
    <source>
        <dbReference type="Proteomes" id="UP000011885"/>
    </source>
</evidence>
<accession>M5U0U0</accession>
<evidence type="ECO:0000256" key="1">
    <source>
        <dbReference type="ARBA" id="ARBA00022679"/>
    </source>
</evidence>
<dbReference type="SUPFAM" id="SSF53335">
    <property type="entry name" value="S-adenosyl-L-methionine-dependent methyltransferases"/>
    <property type="match status" value="1"/>
</dbReference>
<dbReference type="EMBL" id="ANOH01000230">
    <property type="protein sequence ID" value="EMI55065.1"/>
    <property type="molecule type" value="Genomic_DNA"/>
</dbReference>
<evidence type="ECO:0000313" key="3">
    <source>
        <dbReference type="EMBL" id="EMI55065.1"/>
    </source>
</evidence>
<gene>
    <name evidence="3" type="ORF">RSSM_03505</name>
</gene>
<dbReference type="InterPro" id="IPR050447">
    <property type="entry name" value="Erg6_SMT_methyltransf"/>
</dbReference>
<comment type="caution">
    <text evidence="3">The sequence shown here is derived from an EMBL/GenBank/DDBJ whole genome shotgun (WGS) entry which is preliminary data.</text>
</comment>
<dbReference type="GO" id="GO:0032259">
    <property type="term" value="P:methylation"/>
    <property type="evidence" value="ECO:0007669"/>
    <property type="project" value="UniProtKB-KW"/>
</dbReference>
<dbReference type="OrthoDB" id="9772751at2"/>
<dbReference type="Proteomes" id="UP000011885">
    <property type="component" value="Unassembled WGS sequence"/>
</dbReference>
<reference evidence="3 4" key="1">
    <citation type="journal article" date="2013" name="Mar. Genomics">
        <title>Expression of sulfatases in Rhodopirellula baltica and the diversity of sulfatases in the genus Rhodopirellula.</title>
        <authorList>
            <person name="Wegner C.E."/>
            <person name="Richter-Heitmann T."/>
            <person name="Klindworth A."/>
            <person name="Klockow C."/>
            <person name="Richter M."/>
            <person name="Achstetter T."/>
            <person name="Glockner F.O."/>
            <person name="Harder J."/>
        </authorList>
    </citation>
    <scope>NUCLEOTIDE SEQUENCE [LARGE SCALE GENOMIC DNA]</scope>
    <source>
        <strain evidence="3 4">SM41</strain>
    </source>
</reference>
<dbReference type="GO" id="GO:0003838">
    <property type="term" value="F:sterol 24-C-methyltransferase activity"/>
    <property type="evidence" value="ECO:0007669"/>
    <property type="project" value="TreeGrafter"/>
</dbReference>